<protein>
    <submittedName>
        <fullName evidence="1">Helix-turn-helix protein</fullName>
    </submittedName>
</protein>
<reference evidence="1 2" key="1">
    <citation type="submission" date="2019-03" db="EMBL/GenBank/DDBJ databases">
        <title>Genomic Encyclopedia of Type Strains, Phase IV (KMG-IV): sequencing the most valuable type-strain genomes for metagenomic binning, comparative biology and taxonomic classification.</title>
        <authorList>
            <person name="Goeker M."/>
        </authorList>
    </citation>
    <scope>NUCLEOTIDE SEQUENCE [LARGE SCALE GENOMIC DNA]</scope>
    <source>
        <strain evidence="1 2">DSM 100055</strain>
    </source>
</reference>
<dbReference type="RefSeq" id="WP_166667300.1">
    <property type="nucleotide sequence ID" value="NZ_SOBG01000001.1"/>
</dbReference>
<dbReference type="GO" id="GO:0003677">
    <property type="term" value="F:DNA binding"/>
    <property type="evidence" value="ECO:0007669"/>
    <property type="project" value="InterPro"/>
</dbReference>
<evidence type="ECO:0000313" key="1">
    <source>
        <dbReference type="EMBL" id="TDT72417.1"/>
    </source>
</evidence>
<dbReference type="EMBL" id="SOBG01000001">
    <property type="protein sequence ID" value="TDT72417.1"/>
    <property type="molecule type" value="Genomic_DNA"/>
</dbReference>
<accession>A0AA46I6J6</accession>
<dbReference type="AlphaFoldDB" id="A0AA46I6J6"/>
<dbReference type="InterPro" id="IPR010982">
    <property type="entry name" value="Lambda_DNA-bd_dom_sf"/>
</dbReference>
<organism evidence="1 2">
    <name type="scientific">Hypnocyclicus thermotrophus</name>
    <dbReference type="NCBI Taxonomy" id="1627895"/>
    <lineage>
        <taxon>Bacteria</taxon>
        <taxon>Fusobacteriati</taxon>
        <taxon>Fusobacteriota</taxon>
        <taxon>Fusobacteriia</taxon>
        <taxon>Fusobacteriales</taxon>
        <taxon>Fusobacteriaceae</taxon>
        <taxon>Hypnocyclicus</taxon>
    </lineage>
</organism>
<proteinExistence type="predicted"/>
<dbReference type="InterPro" id="IPR001387">
    <property type="entry name" value="Cro/C1-type_HTH"/>
</dbReference>
<sequence>MKYELLTPEEKLKRLRKRFGLKQHEITGDEITRNLISMIENGKAKLTKENGIKIVNTINGILKKRNINIFISPSELLESLDEQTDKIFIDYIEKFSSHSTEELVQEINSFTKHKKTFHSKFILYTKIADFYILNKQYYLAEKYCFEIIDYAIKNEDRSSLYFFIKKYVNLLLIQKKYNEIFYVFKLLESLRETNSFFIKYTILSTKLYIYYKLNDYNSILNIIDEIDDLIKNNKFNSNIHIFYLILFKYFKDDNNYTKYFSKSKNNKYFSIIKNIDDLSVEDKILYNKNSVTDFIYLYFLKSNNFSLNKISMKIKNLNFFYNKIDLIDHIIKNKTISNNNSKKFLAFLEKININESIKNNYMTIKL</sequence>
<evidence type="ECO:0000313" key="2">
    <source>
        <dbReference type="Proteomes" id="UP000294678"/>
    </source>
</evidence>
<comment type="caution">
    <text evidence="1">The sequence shown here is derived from an EMBL/GenBank/DDBJ whole genome shotgun (WGS) entry which is preliminary data.</text>
</comment>
<dbReference type="SUPFAM" id="SSF47413">
    <property type="entry name" value="lambda repressor-like DNA-binding domains"/>
    <property type="match status" value="1"/>
</dbReference>
<name>A0AA46I6J6_9FUSO</name>
<dbReference type="Proteomes" id="UP000294678">
    <property type="component" value="Unassembled WGS sequence"/>
</dbReference>
<keyword evidence="2" id="KW-1185">Reference proteome</keyword>
<dbReference type="CDD" id="cd00093">
    <property type="entry name" value="HTH_XRE"/>
    <property type="match status" value="1"/>
</dbReference>
<gene>
    <name evidence="1" type="ORF">EV215_0222</name>
</gene>